<gene>
    <name evidence="1" type="ORF">J2S02_002948</name>
</gene>
<dbReference type="Proteomes" id="UP001232245">
    <property type="component" value="Unassembled WGS sequence"/>
</dbReference>
<dbReference type="EMBL" id="JAUSTZ010000005">
    <property type="protein sequence ID" value="MDQ0226603.1"/>
    <property type="molecule type" value="Genomic_DNA"/>
</dbReference>
<proteinExistence type="predicted"/>
<reference evidence="1 2" key="1">
    <citation type="submission" date="2023-07" db="EMBL/GenBank/DDBJ databases">
        <title>Genomic Encyclopedia of Type Strains, Phase IV (KMG-IV): sequencing the most valuable type-strain genomes for metagenomic binning, comparative biology and taxonomic classification.</title>
        <authorList>
            <person name="Goeker M."/>
        </authorList>
    </citation>
    <scope>NUCLEOTIDE SEQUENCE [LARGE SCALE GENOMIC DNA]</scope>
    <source>
        <strain evidence="1 2">DSM 17723</strain>
    </source>
</reference>
<comment type="caution">
    <text evidence="1">The sequence shown here is derived from an EMBL/GenBank/DDBJ whole genome shotgun (WGS) entry which is preliminary data.</text>
</comment>
<name>A0ABT9Z2W4_9BACI</name>
<evidence type="ECO:0000313" key="2">
    <source>
        <dbReference type="Proteomes" id="UP001232245"/>
    </source>
</evidence>
<keyword evidence="2" id="KW-1185">Reference proteome</keyword>
<evidence type="ECO:0000313" key="1">
    <source>
        <dbReference type="EMBL" id="MDQ0226603.1"/>
    </source>
</evidence>
<organism evidence="1 2">
    <name type="scientific">Metabacillus niabensis</name>
    <dbReference type="NCBI Taxonomy" id="324854"/>
    <lineage>
        <taxon>Bacteria</taxon>
        <taxon>Bacillati</taxon>
        <taxon>Bacillota</taxon>
        <taxon>Bacilli</taxon>
        <taxon>Bacillales</taxon>
        <taxon>Bacillaceae</taxon>
        <taxon>Metabacillus</taxon>
    </lineage>
</organism>
<sequence length="52" mass="6084">MTIGSKVYYKNEMYKVIYIYNTGMCEIKKLGLNNKVELVQLTDITYKLQSIS</sequence>
<protein>
    <submittedName>
        <fullName evidence="1">Uncharacterized protein</fullName>
    </submittedName>
</protein>
<accession>A0ABT9Z2W4</accession>
<dbReference type="RefSeq" id="WP_170944281.1">
    <property type="nucleotide sequence ID" value="NZ_CADEPK010000383.1"/>
</dbReference>